<feature type="compositionally biased region" description="Polar residues" evidence="2">
    <location>
        <begin position="691"/>
        <end position="710"/>
    </location>
</feature>
<sequence length="823" mass="90970">MSAPPMDDPPLDPDTVGTPTVVPASVHTRKRRSEAVGRQAKNAPRRRVDPSDKRTEWFLRGEALVAEGRGLASKGLAHQASAKYSMGIQFLMDVMPDSSEEHQWGSLHREHIAEYLGELEHLKSTISGEDARVLEVDDSDEDTQTLQAQVARERSRLKTLRQEEELLQNDLEDLYAAAQAGSELAQVEEPDAGHHDALTEKLLAVTMKMQRLERALGRNTSDATGSFNSRLQEVFATCQKLRSDLEEKAAQNELKQRSAKLGRVNSNSERSEELHAEETISDVVHTSMLDDVDSEENVDDEDLGRHLKDAFGTTGALSERSNSCPRSSRSRSGHRSRRVSRSRSIEGSEELVGTISNDGEKPSNFVDLSDDPATEAVDLDPADPSQEEVTAQMCTSIVERLATADESVIKPAIAKVLQQILPAAAKNPTAISSSAKALISAISRKLDNVCLAKINTESAEAREFLAGATAKAFPPVQLPLCQVPSKRRRLEERGDQVPPGSAAVCPEALLHARPKDPSFGLLRPVRQWQQPYLPHAAKVPPMSKAASFGNCVSRPWHNSQSSKEEQQPPVLSKAHALQLQRSLVVQTPLPAPVQAPQRPQGQTDPNEDPRNSSGSAPGASGLTGLLWAYAEPHGPQGQKLTASEQTELNLEDYERRVLLTQLLEKKTRLRHQEKEQQQAQEGHLDRVQQSLRQGMQQQPSKEQRPIQQHLAQHHCVQAPPPPQQRLPQQQLLQHEQQMQQFPSPQQVQAQRVVQFPLQHVGRPPLNSQPLQFLPQHAVPPPPHAAPFQPHRMNPPQPEPRPSHDMAHALEALLTFQHGCGQKS</sequence>
<feature type="region of interest" description="Disordered" evidence="2">
    <location>
        <begin position="1"/>
        <end position="53"/>
    </location>
</feature>
<reference evidence="3" key="1">
    <citation type="submission" date="2021-01" db="EMBL/GenBank/DDBJ databases">
        <authorList>
            <person name="Corre E."/>
            <person name="Pelletier E."/>
            <person name="Niang G."/>
            <person name="Scheremetjew M."/>
            <person name="Finn R."/>
            <person name="Kale V."/>
            <person name="Holt S."/>
            <person name="Cochrane G."/>
            <person name="Meng A."/>
            <person name="Brown T."/>
            <person name="Cohen L."/>
        </authorList>
    </citation>
    <scope>NUCLEOTIDE SEQUENCE</scope>
</reference>
<feature type="region of interest" description="Disordered" evidence="2">
    <location>
        <begin position="310"/>
        <end position="386"/>
    </location>
</feature>
<feature type="region of interest" description="Disordered" evidence="2">
    <location>
        <begin position="550"/>
        <end position="574"/>
    </location>
</feature>
<accession>A0A7S1AKN4</accession>
<feature type="compositionally biased region" description="Low complexity" evidence="2">
    <location>
        <begin position="318"/>
        <end position="327"/>
    </location>
</feature>
<feature type="compositionally biased region" description="Basic residues" evidence="2">
    <location>
        <begin position="328"/>
        <end position="341"/>
    </location>
</feature>
<organism evidence="3">
    <name type="scientific">Noctiluca scintillans</name>
    <name type="common">Sea sparkle</name>
    <name type="synonym">Red tide dinoflagellate</name>
    <dbReference type="NCBI Taxonomy" id="2966"/>
    <lineage>
        <taxon>Eukaryota</taxon>
        <taxon>Sar</taxon>
        <taxon>Alveolata</taxon>
        <taxon>Dinophyceae</taxon>
        <taxon>Noctilucales</taxon>
        <taxon>Noctilucaceae</taxon>
        <taxon>Noctiluca</taxon>
    </lineage>
</organism>
<feature type="region of interest" description="Disordered" evidence="2">
    <location>
        <begin position="591"/>
        <end position="622"/>
    </location>
</feature>
<feature type="region of interest" description="Disordered" evidence="2">
    <location>
        <begin position="253"/>
        <end position="288"/>
    </location>
</feature>
<dbReference type="EMBL" id="HBFQ01044385">
    <property type="protein sequence ID" value="CAD8857115.1"/>
    <property type="molecule type" value="Transcribed_RNA"/>
</dbReference>
<feature type="coiled-coil region" evidence="1">
    <location>
        <begin position="143"/>
        <end position="215"/>
    </location>
</feature>
<dbReference type="AlphaFoldDB" id="A0A7S1AKN4"/>
<evidence type="ECO:0000313" key="3">
    <source>
        <dbReference type="EMBL" id="CAD8857115.1"/>
    </source>
</evidence>
<keyword evidence="1" id="KW-0175">Coiled coil</keyword>
<feature type="compositionally biased region" description="Basic and acidic residues" evidence="2">
    <location>
        <begin position="269"/>
        <end position="278"/>
    </location>
</feature>
<evidence type="ECO:0000256" key="1">
    <source>
        <dbReference type="SAM" id="Coils"/>
    </source>
</evidence>
<evidence type="ECO:0000256" key="2">
    <source>
        <dbReference type="SAM" id="MobiDB-lite"/>
    </source>
</evidence>
<name>A0A7S1AKN4_NOCSC</name>
<feature type="region of interest" description="Disordered" evidence="2">
    <location>
        <begin position="776"/>
        <end position="806"/>
    </location>
</feature>
<protein>
    <submittedName>
        <fullName evidence="3">Uncharacterized protein</fullName>
    </submittedName>
</protein>
<feature type="region of interest" description="Disordered" evidence="2">
    <location>
        <begin position="691"/>
        <end position="711"/>
    </location>
</feature>
<proteinExistence type="predicted"/>
<feature type="compositionally biased region" description="Acidic residues" evidence="2">
    <location>
        <begin position="368"/>
        <end position="381"/>
    </location>
</feature>
<gene>
    <name evidence="3" type="ORF">NSCI0253_LOCUS31467</name>
</gene>